<evidence type="ECO:0000313" key="2">
    <source>
        <dbReference type="Proteomes" id="UP000559256"/>
    </source>
</evidence>
<evidence type="ECO:0000313" key="1">
    <source>
        <dbReference type="EMBL" id="KAF5367464.1"/>
    </source>
</evidence>
<comment type="caution">
    <text evidence="1">The sequence shown here is derived from an EMBL/GenBank/DDBJ whole genome shotgun (WGS) entry which is preliminary data.</text>
</comment>
<dbReference type="AlphaFoldDB" id="A0A8H5LS76"/>
<dbReference type="EMBL" id="JAACJM010000019">
    <property type="protein sequence ID" value="KAF5367464.1"/>
    <property type="molecule type" value="Genomic_DNA"/>
</dbReference>
<name>A0A8H5LS76_9AGAR</name>
<protein>
    <submittedName>
        <fullName evidence="1">Uncharacterized protein</fullName>
    </submittedName>
</protein>
<organism evidence="1 2">
    <name type="scientific">Tetrapyrgos nigripes</name>
    <dbReference type="NCBI Taxonomy" id="182062"/>
    <lineage>
        <taxon>Eukaryota</taxon>
        <taxon>Fungi</taxon>
        <taxon>Dikarya</taxon>
        <taxon>Basidiomycota</taxon>
        <taxon>Agaricomycotina</taxon>
        <taxon>Agaricomycetes</taxon>
        <taxon>Agaricomycetidae</taxon>
        <taxon>Agaricales</taxon>
        <taxon>Marasmiineae</taxon>
        <taxon>Marasmiaceae</taxon>
        <taxon>Tetrapyrgos</taxon>
    </lineage>
</organism>
<gene>
    <name evidence="1" type="ORF">D9758_003784</name>
</gene>
<accession>A0A8H5LS76</accession>
<dbReference type="InterPro" id="IPR021276">
    <property type="entry name" value="DUF2855"/>
</dbReference>
<dbReference type="Pfam" id="PF11017">
    <property type="entry name" value="DUF2855"/>
    <property type="match status" value="1"/>
</dbReference>
<dbReference type="Proteomes" id="UP000559256">
    <property type="component" value="Unassembled WGS sequence"/>
</dbReference>
<sequence>MSLRDPNYTLCVSRLTSEPVVVRSPKPTHVPDHHILIRVDRFAFSANNITNQVLAEHPHFRHKTHGVLPFWGFATVIKSSHSKIEVGERLLGFFAPTRYLVLPLSDVGEVSMYIPRPHLPADRSIFSKVVRCKSDPAYQPFTEDLMMLYRPLFWASYWCEDWLSCSDYRGNCENLLVSSASSKTGYLFAYCARNADRDIRLIGLTSKKHVSFTKHLGLYDEVYDYDTFLTTKTFQSNPGRKWIYVDVNGNAALTTKIHKHFSSDYTGTLAASISLGLATKSPIVAWEQQLALDAQLGADPTLEPNFHVMGQKSSCANDPDIWPQREQFFTPEWLAVRKKQMDPTEICALAKSEWSRLVQDCQGWVEMEQVYGIDGVVKAYERILHGDVAPDKGLIWSLWDQEAQVQADNMMYQTRL</sequence>
<keyword evidence="2" id="KW-1185">Reference proteome</keyword>
<proteinExistence type="predicted"/>
<reference evidence="1 2" key="1">
    <citation type="journal article" date="2020" name="ISME J.">
        <title>Uncovering the hidden diversity of litter-decomposition mechanisms in mushroom-forming fungi.</title>
        <authorList>
            <person name="Floudas D."/>
            <person name="Bentzer J."/>
            <person name="Ahren D."/>
            <person name="Johansson T."/>
            <person name="Persson P."/>
            <person name="Tunlid A."/>
        </authorList>
    </citation>
    <scope>NUCLEOTIDE SEQUENCE [LARGE SCALE GENOMIC DNA]</scope>
    <source>
        <strain evidence="1 2">CBS 291.85</strain>
    </source>
</reference>
<dbReference type="OrthoDB" id="192702at2759"/>